<sequence length="1112" mass="123291">MDPHVVFSPMKRFCMCYGVITSQDWSKTDDRLLQAVEQNDPEKVAALLVKKGLSPSKLDTEGKSAFHLCASRGRLDCLEVILSHGVEINVTDGTGFNALHLAAKNGQPDCLKRLLQERMPVDSTDSFGRTSLHHAAVSGCLSCTEILWDFKANLDAQDGDGSTPLILGAQMSRVELCAFLLERGANPNIQDNQGRSALMLACESDSMETVEVLLKGGANPHLTDTLGHNSAHYSITTGNQNITQLLQNEGVTAAAEGSSEEAPPPPNPPSSGTTPRKRKAPPPPKSPAQGPPPSSDASSMPPPPVPTQSPESQSPGPPSPAPRTQRPQSENLTEDEEVFEEIRKLRLERGRLLQKIKVLEQQQSSATTALEELNSLRERLNEAEAERDRLLADLEELRAAQVSGVTCDSEDAEDSDDMLDFPGAEKLLSRRSRGLDADSPADRDEGASQGNPAMVEQLRRKVEELTSQNAELVLKMLEMFEKDDTDMQSSGPDFVPTAQYESLRKEFEELQEKYSRAQASTEASSIAEDPGSEEKEQKHQKVLEEQLVQAQAELEELKEQMRLGVYSVEDAGEKPEGGSEAPEKAANLETQQLRARVQELEAELASKKKDGEGLSEGDNDIIQQLNERVKELEADLQHREKRKEGEQENETAVSLKKQVEELEKSLERSKTAGREEGEGAPVNGLQARVEELERELKESVPRGRFEEVQVTLGLQINQLAQERAEVATRLNQALLELERLRPPSRIDENEEDEDPSESSEVSIASEHSLHLSPGGRTLEAIQEELEVARQEAAQALDSLCAERESRAQDARHLRDAISLVKHQEALSAVAQQLAQTEKELQAERALREHAQTELTRLESKLQALQKDSVSKEEHDKVKAELERSLEESRQSATAAQESLSERETELKELRSQKALEQGLVSKEDHEAQRLSLQAEINTLTAQLADLARKHEKTCTEVFQVQRDALFNKSERQVAESQLETVKKQLADLQAESTHIQQLHQDIQDSQGLVKEKDRKITELSKEVFRLKEALGALTPPLGRSSSPPSSGIPGQQLALQNRVTTLTQQLQEWERKHKAVISIYRSHLLAAVQGRMDEEVQALLLQILRMTQKGQN</sequence>
<dbReference type="Proteomes" id="UP000281406">
    <property type="component" value="Unassembled WGS sequence"/>
</dbReference>
<dbReference type="PROSITE" id="PS50297">
    <property type="entry name" value="ANK_REP_REGION"/>
    <property type="match status" value="4"/>
</dbReference>
<feature type="compositionally biased region" description="Basic and acidic residues" evidence="5">
    <location>
        <begin position="571"/>
        <end position="583"/>
    </location>
</feature>
<dbReference type="PROSITE" id="PS50088">
    <property type="entry name" value="ANK_REPEAT"/>
    <property type="match status" value="5"/>
</dbReference>
<dbReference type="InterPro" id="IPR042420">
    <property type="entry name" value="RAI14/UACA"/>
</dbReference>
<feature type="region of interest" description="Disordered" evidence="5">
    <location>
        <begin position="251"/>
        <end position="338"/>
    </location>
</feature>
<feature type="repeat" description="ANK" evidence="3">
    <location>
        <begin position="61"/>
        <end position="93"/>
    </location>
</feature>
<name>A0A3N0Y4V8_ANAGA</name>
<evidence type="ECO:0000256" key="3">
    <source>
        <dbReference type="PROSITE-ProRule" id="PRU00023"/>
    </source>
</evidence>
<feature type="region of interest" description="Disordered" evidence="5">
    <location>
        <begin position="509"/>
        <end position="542"/>
    </location>
</feature>
<reference evidence="6 7" key="1">
    <citation type="submission" date="2018-10" db="EMBL/GenBank/DDBJ databases">
        <title>Genome assembly for a Yunnan-Guizhou Plateau 3E fish, Anabarilius grahami (Regan), and its evolutionary and genetic applications.</title>
        <authorList>
            <person name="Jiang W."/>
        </authorList>
    </citation>
    <scope>NUCLEOTIDE SEQUENCE [LARGE SCALE GENOMIC DNA]</scope>
    <source>
        <strain evidence="6">AG-KIZ</strain>
        <tissue evidence="6">Muscle</tissue>
    </source>
</reference>
<keyword evidence="3" id="KW-0040">ANK repeat</keyword>
<feature type="compositionally biased region" description="Basic and acidic residues" evidence="5">
    <location>
        <begin position="596"/>
        <end position="612"/>
    </location>
</feature>
<keyword evidence="7" id="KW-1185">Reference proteome</keyword>
<dbReference type="PANTHER" id="PTHR24129">
    <property type="entry name" value="ANKYCORBIN"/>
    <property type="match status" value="1"/>
</dbReference>
<feature type="compositionally biased region" description="Basic and acidic residues" evidence="5">
    <location>
        <begin position="657"/>
        <end position="677"/>
    </location>
</feature>
<gene>
    <name evidence="6" type="ORF">DPX16_9772</name>
</gene>
<accession>A0A3N0Y4V8</accession>
<dbReference type="InterPro" id="IPR036770">
    <property type="entry name" value="Ankyrin_rpt-contain_sf"/>
</dbReference>
<keyword evidence="2 4" id="KW-0175">Coiled coil</keyword>
<dbReference type="Pfam" id="PF12796">
    <property type="entry name" value="Ank_2"/>
    <property type="match status" value="1"/>
</dbReference>
<dbReference type="InterPro" id="IPR002110">
    <property type="entry name" value="Ankyrin_rpt"/>
</dbReference>
<comment type="caution">
    <text evidence="6">The sequence shown here is derived from an EMBL/GenBank/DDBJ whole genome shotgun (WGS) entry which is preliminary data.</text>
</comment>
<feature type="compositionally biased region" description="Basic and acidic residues" evidence="5">
    <location>
        <begin position="532"/>
        <end position="542"/>
    </location>
</feature>
<dbReference type="AlphaFoldDB" id="A0A3N0Y4V8"/>
<feature type="repeat" description="ANK" evidence="3">
    <location>
        <begin position="127"/>
        <end position="159"/>
    </location>
</feature>
<feature type="region of interest" description="Disordered" evidence="5">
    <location>
        <begin position="863"/>
        <end position="903"/>
    </location>
</feature>
<feature type="repeat" description="ANK" evidence="3">
    <location>
        <begin position="160"/>
        <end position="192"/>
    </location>
</feature>
<evidence type="ECO:0000256" key="1">
    <source>
        <dbReference type="ARBA" id="ARBA00022737"/>
    </source>
</evidence>
<dbReference type="SMART" id="SM00248">
    <property type="entry name" value="ANK"/>
    <property type="match status" value="6"/>
</dbReference>
<proteinExistence type="predicted"/>
<feature type="compositionally biased region" description="Pro residues" evidence="5">
    <location>
        <begin position="281"/>
        <end position="307"/>
    </location>
</feature>
<protein>
    <submittedName>
        <fullName evidence="6">Ankyrin repeat domain-containing protein 24</fullName>
    </submittedName>
</protein>
<dbReference type="Pfam" id="PF00023">
    <property type="entry name" value="Ank"/>
    <property type="match status" value="2"/>
</dbReference>
<feature type="compositionally biased region" description="Acidic residues" evidence="5">
    <location>
        <begin position="408"/>
        <end position="419"/>
    </location>
</feature>
<feature type="region of interest" description="Disordered" evidence="5">
    <location>
        <begin position="567"/>
        <end position="687"/>
    </location>
</feature>
<evidence type="ECO:0000313" key="7">
    <source>
        <dbReference type="Proteomes" id="UP000281406"/>
    </source>
</evidence>
<evidence type="ECO:0000256" key="4">
    <source>
        <dbReference type="SAM" id="Coils"/>
    </source>
</evidence>
<dbReference type="EMBL" id="RJVU01053127">
    <property type="protein sequence ID" value="ROL40778.1"/>
    <property type="molecule type" value="Genomic_DNA"/>
</dbReference>
<feature type="compositionally biased region" description="Basic and acidic residues" evidence="5">
    <location>
        <begin position="868"/>
        <end position="889"/>
    </location>
</feature>
<feature type="region of interest" description="Disordered" evidence="5">
    <location>
        <begin position="741"/>
        <end position="774"/>
    </location>
</feature>
<organism evidence="6 7">
    <name type="scientific">Anabarilius grahami</name>
    <name type="common">Kanglang fish</name>
    <name type="synonym">Barilius grahami</name>
    <dbReference type="NCBI Taxonomy" id="495550"/>
    <lineage>
        <taxon>Eukaryota</taxon>
        <taxon>Metazoa</taxon>
        <taxon>Chordata</taxon>
        <taxon>Craniata</taxon>
        <taxon>Vertebrata</taxon>
        <taxon>Euteleostomi</taxon>
        <taxon>Actinopterygii</taxon>
        <taxon>Neopterygii</taxon>
        <taxon>Teleostei</taxon>
        <taxon>Ostariophysi</taxon>
        <taxon>Cypriniformes</taxon>
        <taxon>Xenocyprididae</taxon>
        <taxon>Xenocypridinae</taxon>
        <taxon>Xenocypridinae incertae sedis</taxon>
        <taxon>Anabarilius</taxon>
    </lineage>
</organism>
<feature type="region of interest" description="Disordered" evidence="5">
    <location>
        <begin position="402"/>
        <end position="456"/>
    </location>
</feature>
<feature type="compositionally biased region" description="Acidic residues" evidence="5">
    <location>
        <begin position="748"/>
        <end position="757"/>
    </location>
</feature>
<feature type="repeat" description="ANK" evidence="3">
    <location>
        <begin position="193"/>
        <end position="225"/>
    </location>
</feature>
<dbReference type="GO" id="GO:0003779">
    <property type="term" value="F:actin binding"/>
    <property type="evidence" value="ECO:0007669"/>
    <property type="project" value="InterPro"/>
</dbReference>
<feature type="coiled-coil region" evidence="4">
    <location>
        <begin position="342"/>
        <end position="400"/>
    </location>
</feature>
<evidence type="ECO:0000256" key="2">
    <source>
        <dbReference type="ARBA" id="ARBA00023054"/>
    </source>
</evidence>
<evidence type="ECO:0000313" key="6">
    <source>
        <dbReference type="EMBL" id="ROL40778.1"/>
    </source>
</evidence>
<dbReference type="Gene3D" id="1.25.40.20">
    <property type="entry name" value="Ankyrin repeat-containing domain"/>
    <property type="match status" value="2"/>
</dbReference>
<feature type="repeat" description="ANK" evidence="3">
    <location>
        <begin position="94"/>
        <end position="126"/>
    </location>
</feature>
<keyword evidence="1" id="KW-0677">Repeat</keyword>
<feature type="compositionally biased region" description="Basic and acidic residues" evidence="5">
    <location>
        <begin position="627"/>
        <end position="646"/>
    </location>
</feature>
<evidence type="ECO:0000256" key="5">
    <source>
        <dbReference type="SAM" id="MobiDB-lite"/>
    </source>
</evidence>
<dbReference type="OrthoDB" id="341259at2759"/>
<feature type="compositionally biased region" description="Low complexity" evidence="5">
    <location>
        <begin position="251"/>
        <end position="261"/>
    </location>
</feature>
<dbReference type="SUPFAM" id="SSF48403">
    <property type="entry name" value="Ankyrin repeat"/>
    <property type="match status" value="1"/>
</dbReference>
<dbReference type="PANTHER" id="PTHR24129:SF0">
    <property type="entry name" value="ANKYCORBIN"/>
    <property type="match status" value="1"/>
</dbReference>
<feature type="compositionally biased region" description="Basic and acidic residues" evidence="5">
    <location>
        <begin position="433"/>
        <end position="446"/>
    </location>
</feature>